<dbReference type="PANTHER" id="PTHR12722:SF0">
    <property type="entry name" value="PROTEIN FAM50A"/>
    <property type="match status" value="1"/>
</dbReference>
<sequence length="314" mass="36865">MSSLQESRALGKLEKQRERLLEDIQRQKDALAREANKDHLDATRFVGKTDSMEDSLKMSTVGLQRLSDFQLKRQELEEQKMREAAKTSDLQIEDLRRKKKKKDKKAAATLSFAAEDEAEQDEPVAKKPKLGKNPTVDTSFLPDRVREEAERKVREELRQEWLRKQEMVKEEEIVIIYSYWDGSGHRKDVTMKKGDTIAQFLAECRKQVPELRATSVDNLMYIKEDLIIPHHYRFYDFIMNKARGKSGPLFSFDVHDDVRLVADATIEKEETHAGKVVERAWYNRNRHVFPQNRWETYEPDKDYGAYRIKDAKLS</sequence>
<evidence type="ECO:0000256" key="2">
    <source>
        <dbReference type="SAM" id="MobiDB-lite"/>
    </source>
</evidence>
<feature type="coiled-coil region" evidence="1">
    <location>
        <begin position="66"/>
        <end position="93"/>
    </location>
</feature>
<evidence type="ECO:0000256" key="1">
    <source>
        <dbReference type="SAM" id="Coils"/>
    </source>
</evidence>
<dbReference type="InterPro" id="IPR007005">
    <property type="entry name" value="XAP5"/>
</dbReference>
<organism evidence="4 5">
    <name type="scientific">Mixia osmundae (strain CBS 9802 / IAM 14324 / JCM 22182 / KY 12970)</name>
    <dbReference type="NCBI Taxonomy" id="764103"/>
    <lineage>
        <taxon>Eukaryota</taxon>
        <taxon>Fungi</taxon>
        <taxon>Dikarya</taxon>
        <taxon>Basidiomycota</taxon>
        <taxon>Pucciniomycotina</taxon>
        <taxon>Mixiomycetes</taxon>
        <taxon>Mixiales</taxon>
        <taxon>Mixiaceae</taxon>
        <taxon>Mixia</taxon>
    </lineage>
</organism>
<dbReference type="RefSeq" id="XP_014570896.1">
    <property type="nucleotide sequence ID" value="XM_014715410.1"/>
</dbReference>
<dbReference type="HOGENOM" id="CLU_037985_1_0_1"/>
<keyword evidence="5" id="KW-1185">Reference proteome</keyword>
<accession>G7E0C1</accession>
<name>G7E0C1_MIXOS</name>
<dbReference type="InterPro" id="IPR048337">
    <property type="entry name" value="FAM50A/XAP5_C"/>
</dbReference>
<proteinExistence type="predicted"/>
<protein>
    <recommendedName>
        <fullName evidence="3">FAM50A/XAP5 C-terminal domain-containing protein</fullName>
    </recommendedName>
</protein>
<dbReference type="PANTHER" id="PTHR12722">
    <property type="entry name" value="XAP-5 PROTEIN-RELATED"/>
    <property type="match status" value="1"/>
</dbReference>
<feature type="region of interest" description="Disordered" evidence="2">
    <location>
        <begin position="32"/>
        <end position="54"/>
    </location>
</feature>
<dbReference type="Pfam" id="PF04921">
    <property type="entry name" value="XAP5"/>
    <property type="match status" value="1"/>
</dbReference>
<feature type="region of interest" description="Disordered" evidence="2">
    <location>
        <begin position="112"/>
        <end position="139"/>
    </location>
</feature>
<dbReference type="OrthoDB" id="1562195at2759"/>
<evidence type="ECO:0000259" key="3">
    <source>
        <dbReference type="Pfam" id="PF04921"/>
    </source>
</evidence>
<dbReference type="EMBL" id="BABT02000076">
    <property type="protein sequence ID" value="GAA96281.1"/>
    <property type="molecule type" value="Genomic_DNA"/>
</dbReference>
<dbReference type="InParanoid" id="G7E0C1"/>
<dbReference type="AlphaFoldDB" id="G7E0C1"/>
<dbReference type="GO" id="GO:0005634">
    <property type="term" value="C:nucleus"/>
    <property type="evidence" value="ECO:0007669"/>
    <property type="project" value="InterPro"/>
</dbReference>
<dbReference type="eggNOG" id="KOG2894">
    <property type="taxonomic scope" value="Eukaryota"/>
</dbReference>
<dbReference type="STRING" id="764103.G7E0C1"/>
<gene>
    <name evidence="4" type="primary">Mo02947</name>
    <name evidence="4" type="ORF">E5Q_02947</name>
</gene>
<evidence type="ECO:0000313" key="4">
    <source>
        <dbReference type="EMBL" id="GAA96281.1"/>
    </source>
</evidence>
<reference evidence="4 5" key="1">
    <citation type="journal article" date="2011" name="J. Gen. Appl. Microbiol.">
        <title>Draft genome sequencing of the enigmatic basidiomycete Mixia osmundae.</title>
        <authorList>
            <person name="Nishida H."/>
            <person name="Nagatsuka Y."/>
            <person name="Sugiyama J."/>
        </authorList>
    </citation>
    <scope>NUCLEOTIDE SEQUENCE [LARGE SCALE GENOMIC DNA]</scope>
    <source>
        <strain evidence="5">CBS 9802 / IAM 14324 / JCM 22182 / KY 12970</strain>
    </source>
</reference>
<evidence type="ECO:0000313" key="5">
    <source>
        <dbReference type="Proteomes" id="UP000009131"/>
    </source>
</evidence>
<dbReference type="FunCoup" id="G7E0C1">
    <property type="interactions" value="305"/>
</dbReference>
<reference evidence="4 5" key="2">
    <citation type="journal article" date="2012" name="Open Biol.">
        <title>Characteristics of nucleosomes and linker DNA regions on the genome of the basidiomycete Mixia osmundae revealed by mono- and dinucleosome mapping.</title>
        <authorList>
            <person name="Nishida H."/>
            <person name="Kondo S."/>
            <person name="Matsumoto T."/>
            <person name="Suzuki Y."/>
            <person name="Yoshikawa H."/>
            <person name="Taylor T.D."/>
            <person name="Sugiyama J."/>
        </authorList>
    </citation>
    <scope>NUCLEOTIDE SEQUENCE [LARGE SCALE GENOMIC DNA]</scope>
    <source>
        <strain evidence="5">CBS 9802 / IAM 14324 / JCM 22182 / KY 12970</strain>
    </source>
</reference>
<feature type="domain" description="FAM50A/XAP5 C-terminal" evidence="3">
    <location>
        <begin position="171"/>
        <end position="306"/>
    </location>
</feature>
<dbReference type="GO" id="GO:0006325">
    <property type="term" value="P:chromatin organization"/>
    <property type="evidence" value="ECO:0007669"/>
    <property type="project" value="TreeGrafter"/>
</dbReference>
<keyword evidence="1" id="KW-0175">Coiled coil</keyword>
<comment type="caution">
    <text evidence="4">The sequence shown here is derived from an EMBL/GenBank/DDBJ whole genome shotgun (WGS) entry which is preliminary data.</text>
</comment>
<dbReference type="OMA" id="DFIWVFL"/>
<feature type="compositionally biased region" description="Basic and acidic residues" evidence="2">
    <location>
        <begin position="32"/>
        <end position="42"/>
    </location>
</feature>
<dbReference type="Proteomes" id="UP000009131">
    <property type="component" value="Unassembled WGS sequence"/>
</dbReference>